<sequence>MFLVDPLTTPKPWWSNRSIQMTKFLKRYAPGGAFDFFTYEELLWWFFFCVAINPFRWKWAPFVFFGIGKGLPMKIVHHEGYYYLTPTTWNNVQITRATTINGLKTAAPKTDRTDSTASRCCNLWAPGIHWIPAQGSWYIYYSAGSSGTFDNQRSHVLKGSSTNIWNSSWSYSGRLVIPNRDVWAIDDTVLVIGNDRYFVFSSWDGPVTDTKNPRLMTSATTLGNATKISAPTLSWERVGANVNEGAAPIYHGGNTWIVYSASNCAATGYKLGSLQWTGGNPLSASSWQKNPNPIFQYANGNHQPGHSAFFLSPSGNQIWNNTPGACDGSRCTAVQQVNFNSNGELNLGAPIARGQEIAEPV</sequence>
<keyword evidence="7" id="KW-1185">Reference proteome</keyword>
<dbReference type="GO" id="GO:0005975">
    <property type="term" value="P:carbohydrate metabolic process"/>
    <property type="evidence" value="ECO:0007669"/>
    <property type="project" value="InterPro"/>
</dbReference>
<comment type="similarity">
    <text evidence="1 5">Belongs to the glycosyl hydrolase 43 family.</text>
</comment>
<dbReference type="PANTHER" id="PTHR43817">
    <property type="entry name" value="GLYCOSYL HYDROLASE"/>
    <property type="match status" value="1"/>
</dbReference>
<dbReference type="SUPFAM" id="SSF75005">
    <property type="entry name" value="Arabinanase/levansucrase/invertase"/>
    <property type="match status" value="1"/>
</dbReference>
<proteinExistence type="inferred from homology"/>
<evidence type="ECO:0000256" key="5">
    <source>
        <dbReference type="RuleBase" id="RU361187"/>
    </source>
</evidence>
<keyword evidence="4 5" id="KW-0326">Glycosidase</keyword>
<dbReference type="EMBL" id="ML178822">
    <property type="protein sequence ID" value="TFL02561.1"/>
    <property type="molecule type" value="Genomic_DNA"/>
</dbReference>
<dbReference type="Gene3D" id="2.115.10.20">
    <property type="entry name" value="Glycosyl hydrolase domain, family 43"/>
    <property type="match status" value="1"/>
</dbReference>
<dbReference type="Proteomes" id="UP000305067">
    <property type="component" value="Unassembled WGS sequence"/>
</dbReference>
<dbReference type="STRING" id="1884261.A0A5C3QPV1"/>
<dbReference type="OrthoDB" id="272289at2759"/>
<evidence type="ECO:0000256" key="1">
    <source>
        <dbReference type="ARBA" id="ARBA00009865"/>
    </source>
</evidence>
<dbReference type="InterPro" id="IPR023296">
    <property type="entry name" value="Glyco_hydro_beta-prop_sf"/>
</dbReference>
<name>A0A5C3QPV1_9AGAR</name>
<dbReference type="InterPro" id="IPR006710">
    <property type="entry name" value="Glyco_hydro_43"/>
</dbReference>
<evidence type="ECO:0000256" key="2">
    <source>
        <dbReference type="ARBA" id="ARBA00022729"/>
    </source>
</evidence>
<protein>
    <submittedName>
        <fullName evidence="6">Glycosyl hydrolase</fullName>
    </submittedName>
</protein>
<organism evidence="6 7">
    <name type="scientific">Pterulicium gracile</name>
    <dbReference type="NCBI Taxonomy" id="1884261"/>
    <lineage>
        <taxon>Eukaryota</taxon>
        <taxon>Fungi</taxon>
        <taxon>Dikarya</taxon>
        <taxon>Basidiomycota</taxon>
        <taxon>Agaricomycotina</taxon>
        <taxon>Agaricomycetes</taxon>
        <taxon>Agaricomycetidae</taxon>
        <taxon>Agaricales</taxon>
        <taxon>Pleurotineae</taxon>
        <taxon>Pterulaceae</taxon>
        <taxon>Pterulicium</taxon>
    </lineage>
</organism>
<evidence type="ECO:0000256" key="4">
    <source>
        <dbReference type="ARBA" id="ARBA00023295"/>
    </source>
</evidence>
<keyword evidence="2" id="KW-0732">Signal</keyword>
<dbReference type="Pfam" id="PF04616">
    <property type="entry name" value="Glyco_hydro_43"/>
    <property type="match status" value="1"/>
</dbReference>
<dbReference type="GO" id="GO:0004553">
    <property type="term" value="F:hydrolase activity, hydrolyzing O-glycosyl compounds"/>
    <property type="evidence" value="ECO:0007669"/>
    <property type="project" value="InterPro"/>
</dbReference>
<dbReference type="PANTHER" id="PTHR43817:SF1">
    <property type="entry name" value="HYDROLASE, FAMILY 43, PUTATIVE (AFU_ORTHOLOGUE AFUA_3G01660)-RELATED"/>
    <property type="match status" value="1"/>
</dbReference>
<accession>A0A5C3QPV1</accession>
<dbReference type="CDD" id="cd18820">
    <property type="entry name" value="GH43_LbAraf43-like"/>
    <property type="match status" value="1"/>
</dbReference>
<dbReference type="AlphaFoldDB" id="A0A5C3QPV1"/>
<gene>
    <name evidence="6" type="ORF">BDV98DRAFT_592235</name>
</gene>
<keyword evidence="3 5" id="KW-0378">Hydrolase</keyword>
<reference evidence="6 7" key="1">
    <citation type="journal article" date="2019" name="Nat. Ecol. Evol.">
        <title>Megaphylogeny resolves global patterns of mushroom evolution.</title>
        <authorList>
            <person name="Varga T."/>
            <person name="Krizsan K."/>
            <person name="Foldi C."/>
            <person name="Dima B."/>
            <person name="Sanchez-Garcia M."/>
            <person name="Sanchez-Ramirez S."/>
            <person name="Szollosi G.J."/>
            <person name="Szarkandi J.G."/>
            <person name="Papp V."/>
            <person name="Albert L."/>
            <person name="Andreopoulos W."/>
            <person name="Angelini C."/>
            <person name="Antonin V."/>
            <person name="Barry K.W."/>
            <person name="Bougher N.L."/>
            <person name="Buchanan P."/>
            <person name="Buyck B."/>
            <person name="Bense V."/>
            <person name="Catcheside P."/>
            <person name="Chovatia M."/>
            <person name="Cooper J."/>
            <person name="Damon W."/>
            <person name="Desjardin D."/>
            <person name="Finy P."/>
            <person name="Geml J."/>
            <person name="Haridas S."/>
            <person name="Hughes K."/>
            <person name="Justo A."/>
            <person name="Karasinski D."/>
            <person name="Kautmanova I."/>
            <person name="Kiss B."/>
            <person name="Kocsube S."/>
            <person name="Kotiranta H."/>
            <person name="LaButti K.M."/>
            <person name="Lechner B.E."/>
            <person name="Liimatainen K."/>
            <person name="Lipzen A."/>
            <person name="Lukacs Z."/>
            <person name="Mihaltcheva S."/>
            <person name="Morgado L.N."/>
            <person name="Niskanen T."/>
            <person name="Noordeloos M.E."/>
            <person name="Ohm R.A."/>
            <person name="Ortiz-Santana B."/>
            <person name="Ovrebo C."/>
            <person name="Racz N."/>
            <person name="Riley R."/>
            <person name="Savchenko A."/>
            <person name="Shiryaev A."/>
            <person name="Soop K."/>
            <person name="Spirin V."/>
            <person name="Szebenyi C."/>
            <person name="Tomsovsky M."/>
            <person name="Tulloss R.E."/>
            <person name="Uehling J."/>
            <person name="Grigoriev I.V."/>
            <person name="Vagvolgyi C."/>
            <person name="Papp T."/>
            <person name="Martin F.M."/>
            <person name="Miettinen O."/>
            <person name="Hibbett D.S."/>
            <person name="Nagy L.G."/>
        </authorList>
    </citation>
    <scope>NUCLEOTIDE SEQUENCE [LARGE SCALE GENOMIC DNA]</scope>
    <source>
        <strain evidence="6 7">CBS 309.79</strain>
    </source>
</reference>
<evidence type="ECO:0000313" key="7">
    <source>
        <dbReference type="Proteomes" id="UP000305067"/>
    </source>
</evidence>
<evidence type="ECO:0000256" key="3">
    <source>
        <dbReference type="ARBA" id="ARBA00022801"/>
    </source>
</evidence>
<evidence type="ECO:0000313" key="6">
    <source>
        <dbReference type="EMBL" id="TFL02561.1"/>
    </source>
</evidence>